<dbReference type="InterPro" id="IPR036113">
    <property type="entry name" value="Asp/Glu-ADT_sf_sub_c"/>
</dbReference>
<accession>A0A1X7LQ70</accession>
<dbReference type="HAMAP" id="MF_00122">
    <property type="entry name" value="GatC"/>
    <property type="match status" value="1"/>
</dbReference>
<dbReference type="Gene3D" id="1.10.20.60">
    <property type="entry name" value="Glu-tRNAGln amidotransferase C subunit, N-terminal domain"/>
    <property type="match status" value="1"/>
</dbReference>
<dbReference type="Pfam" id="PF02686">
    <property type="entry name" value="GatC"/>
    <property type="match status" value="1"/>
</dbReference>
<evidence type="ECO:0000256" key="5">
    <source>
        <dbReference type="ARBA" id="ARBA00047913"/>
    </source>
</evidence>
<keyword evidence="8" id="KW-1185">Reference proteome</keyword>
<dbReference type="NCBIfam" id="TIGR00135">
    <property type="entry name" value="gatC"/>
    <property type="match status" value="1"/>
</dbReference>
<dbReference type="GO" id="GO:0006450">
    <property type="term" value="P:regulation of translational fidelity"/>
    <property type="evidence" value="ECO:0007669"/>
    <property type="project" value="InterPro"/>
</dbReference>
<keyword evidence="6" id="KW-0648">Protein biosynthesis</keyword>
<gene>
    <name evidence="6" type="primary">gatC</name>
    <name evidence="7" type="ORF">SAMN06295960_4076</name>
</gene>
<comment type="function">
    <text evidence="3 6">Allows the formation of correctly charged Asn-tRNA(Asn) or Gln-tRNA(Gln) through the transamidation of misacylated Asp-tRNA(Asn) or Glu-tRNA(Gln) in organisms which lack either or both of asparaginyl-tRNA or glutaminyl-tRNA synthetases. The reaction takes place in the presence of glutamine and ATP through an activated phospho-Asp-tRNA(Asn) or phospho-Glu-tRNA(Gln).</text>
</comment>
<dbReference type="SUPFAM" id="SSF141000">
    <property type="entry name" value="Glu-tRNAGln amidotransferase C subunit"/>
    <property type="match status" value="1"/>
</dbReference>
<keyword evidence="6" id="KW-0547">Nucleotide-binding</keyword>
<keyword evidence="7" id="KW-0808">Transferase</keyword>
<evidence type="ECO:0000256" key="3">
    <source>
        <dbReference type="ARBA" id="ARBA00024799"/>
    </source>
</evidence>
<dbReference type="PANTHER" id="PTHR15004:SF0">
    <property type="entry name" value="GLUTAMYL-TRNA(GLN) AMIDOTRANSFERASE SUBUNIT C, MITOCHONDRIAL"/>
    <property type="match status" value="1"/>
</dbReference>
<comment type="catalytic activity">
    <reaction evidence="4 6">
        <text>L-aspartyl-tRNA(Asn) + L-glutamine + ATP + H2O = L-asparaginyl-tRNA(Asn) + L-glutamate + ADP + phosphate + 2 H(+)</text>
        <dbReference type="Rhea" id="RHEA:14513"/>
        <dbReference type="Rhea" id="RHEA-COMP:9674"/>
        <dbReference type="Rhea" id="RHEA-COMP:9677"/>
        <dbReference type="ChEBI" id="CHEBI:15377"/>
        <dbReference type="ChEBI" id="CHEBI:15378"/>
        <dbReference type="ChEBI" id="CHEBI:29985"/>
        <dbReference type="ChEBI" id="CHEBI:30616"/>
        <dbReference type="ChEBI" id="CHEBI:43474"/>
        <dbReference type="ChEBI" id="CHEBI:58359"/>
        <dbReference type="ChEBI" id="CHEBI:78515"/>
        <dbReference type="ChEBI" id="CHEBI:78516"/>
        <dbReference type="ChEBI" id="CHEBI:456216"/>
    </reaction>
</comment>
<keyword evidence="6" id="KW-0067">ATP-binding</keyword>
<dbReference type="OrthoDB" id="9813938at2"/>
<keyword evidence="6" id="KW-0436">Ligase</keyword>
<evidence type="ECO:0000256" key="4">
    <source>
        <dbReference type="ARBA" id="ARBA00047380"/>
    </source>
</evidence>
<dbReference type="AlphaFoldDB" id="A0A1X7LQ70"/>
<dbReference type="InterPro" id="IPR003837">
    <property type="entry name" value="GatC"/>
</dbReference>
<dbReference type="Proteomes" id="UP000193834">
    <property type="component" value="Unassembled WGS sequence"/>
</dbReference>
<comment type="similarity">
    <text evidence="1 6">Belongs to the GatC family.</text>
</comment>
<sequence length="95" mass="10817">MSIRLENVEHVARLARLELASEEKDRFLGQLNAILNYADKLNELNTDDVAPTTHVLPIHNVLRDDKVRESLTIEQVMKNAPEEEEGQFLVPAVLE</sequence>
<proteinExistence type="inferred from homology"/>
<evidence type="ECO:0000256" key="1">
    <source>
        <dbReference type="ARBA" id="ARBA00010757"/>
    </source>
</evidence>
<dbReference type="RefSeq" id="WP_085497366.1">
    <property type="nucleotide sequence ID" value="NZ_FXAZ01000006.1"/>
</dbReference>
<dbReference type="STRING" id="1852522.SAMN06295960_4076"/>
<dbReference type="GO" id="GO:0006412">
    <property type="term" value="P:translation"/>
    <property type="evidence" value="ECO:0007669"/>
    <property type="project" value="UniProtKB-UniRule"/>
</dbReference>
<evidence type="ECO:0000313" key="8">
    <source>
        <dbReference type="Proteomes" id="UP000193834"/>
    </source>
</evidence>
<organism evidence="7 8">
    <name type="scientific">Paenibacillus aquistagni</name>
    <dbReference type="NCBI Taxonomy" id="1852522"/>
    <lineage>
        <taxon>Bacteria</taxon>
        <taxon>Bacillati</taxon>
        <taxon>Bacillota</taxon>
        <taxon>Bacilli</taxon>
        <taxon>Bacillales</taxon>
        <taxon>Paenibacillaceae</taxon>
        <taxon>Paenibacillus</taxon>
    </lineage>
</organism>
<name>A0A1X7LQ70_9BACL</name>
<comment type="catalytic activity">
    <reaction evidence="5 6">
        <text>L-glutamyl-tRNA(Gln) + L-glutamine + ATP + H2O = L-glutaminyl-tRNA(Gln) + L-glutamate + ADP + phosphate + H(+)</text>
        <dbReference type="Rhea" id="RHEA:17521"/>
        <dbReference type="Rhea" id="RHEA-COMP:9681"/>
        <dbReference type="Rhea" id="RHEA-COMP:9684"/>
        <dbReference type="ChEBI" id="CHEBI:15377"/>
        <dbReference type="ChEBI" id="CHEBI:15378"/>
        <dbReference type="ChEBI" id="CHEBI:29985"/>
        <dbReference type="ChEBI" id="CHEBI:30616"/>
        <dbReference type="ChEBI" id="CHEBI:43474"/>
        <dbReference type="ChEBI" id="CHEBI:58359"/>
        <dbReference type="ChEBI" id="CHEBI:78520"/>
        <dbReference type="ChEBI" id="CHEBI:78521"/>
        <dbReference type="ChEBI" id="CHEBI:456216"/>
    </reaction>
</comment>
<dbReference type="EMBL" id="FXAZ01000006">
    <property type="protein sequence ID" value="SMG55975.1"/>
    <property type="molecule type" value="Genomic_DNA"/>
</dbReference>
<dbReference type="GO" id="GO:0050566">
    <property type="term" value="F:asparaginyl-tRNA synthase (glutamine-hydrolyzing) activity"/>
    <property type="evidence" value="ECO:0007669"/>
    <property type="project" value="RHEA"/>
</dbReference>
<reference evidence="7 8" key="1">
    <citation type="submission" date="2017-04" db="EMBL/GenBank/DDBJ databases">
        <authorList>
            <person name="Afonso C.L."/>
            <person name="Miller P.J."/>
            <person name="Scott M.A."/>
            <person name="Spackman E."/>
            <person name="Goraichik I."/>
            <person name="Dimitrov K.M."/>
            <person name="Suarez D.L."/>
            <person name="Swayne D.E."/>
        </authorList>
    </citation>
    <scope>NUCLEOTIDE SEQUENCE [LARGE SCALE GENOMIC DNA]</scope>
    <source>
        <strain evidence="7 8">11</strain>
    </source>
</reference>
<comment type="subunit">
    <text evidence="2 6">Heterotrimer of A, B and C subunits.</text>
</comment>
<evidence type="ECO:0000313" key="7">
    <source>
        <dbReference type="EMBL" id="SMG55975.1"/>
    </source>
</evidence>
<dbReference type="EC" id="6.3.5.-" evidence="6"/>
<dbReference type="GO" id="GO:0050567">
    <property type="term" value="F:glutaminyl-tRNA synthase (glutamine-hydrolyzing) activity"/>
    <property type="evidence" value="ECO:0007669"/>
    <property type="project" value="UniProtKB-UniRule"/>
</dbReference>
<evidence type="ECO:0000256" key="6">
    <source>
        <dbReference type="HAMAP-Rule" id="MF_00122"/>
    </source>
</evidence>
<protein>
    <recommendedName>
        <fullName evidence="6">Aspartyl/glutamyl-tRNA(Asn/Gln) amidotransferase subunit C</fullName>
        <shortName evidence="6">Asp/Glu-ADT subunit C</shortName>
        <ecNumber evidence="6">6.3.5.-</ecNumber>
    </recommendedName>
</protein>
<dbReference type="GO" id="GO:0016740">
    <property type="term" value="F:transferase activity"/>
    <property type="evidence" value="ECO:0007669"/>
    <property type="project" value="UniProtKB-KW"/>
</dbReference>
<dbReference type="PANTHER" id="PTHR15004">
    <property type="entry name" value="GLUTAMYL-TRNA(GLN) AMIDOTRANSFERASE SUBUNIT C, MITOCHONDRIAL"/>
    <property type="match status" value="1"/>
</dbReference>
<dbReference type="GO" id="GO:0005524">
    <property type="term" value="F:ATP binding"/>
    <property type="evidence" value="ECO:0007669"/>
    <property type="project" value="UniProtKB-KW"/>
</dbReference>
<dbReference type="GO" id="GO:0070681">
    <property type="term" value="P:glutaminyl-tRNAGln biosynthesis via transamidation"/>
    <property type="evidence" value="ECO:0007669"/>
    <property type="project" value="TreeGrafter"/>
</dbReference>
<evidence type="ECO:0000256" key="2">
    <source>
        <dbReference type="ARBA" id="ARBA00011123"/>
    </source>
</evidence>